<dbReference type="NCBIfam" id="TIGR00693">
    <property type="entry name" value="thiE"/>
    <property type="match status" value="1"/>
</dbReference>
<dbReference type="CDD" id="cd00564">
    <property type="entry name" value="TMP_TenI"/>
    <property type="match status" value="1"/>
</dbReference>
<keyword evidence="5 9" id="KW-0784">Thiamine biosynthesis</keyword>
<evidence type="ECO:0000256" key="9">
    <source>
        <dbReference type="HAMAP-Rule" id="MF_00097"/>
    </source>
</evidence>
<evidence type="ECO:0000256" key="1">
    <source>
        <dbReference type="ARBA" id="ARBA00005165"/>
    </source>
</evidence>
<feature type="region of interest" description="Disordered" evidence="12">
    <location>
        <begin position="223"/>
        <end position="246"/>
    </location>
</feature>
<gene>
    <name evidence="9" type="primary">thiE</name>
    <name evidence="14" type="ORF">EFBL_3518</name>
</gene>
<feature type="binding site" evidence="9">
    <location>
        <begin position="183"/>
        <end position="184"/>
    </location>
    <ligand>
        <name>2-[(2R,5Z)-2-carboxy-4-methylthiazol-5(2H)-ylidene]ethyl phosphate</name>
        <dbReference type="ChEBI" id="CHEBI:62899"/>
    </ligand>
</feature>
<dbReference type="UniPathway" id="UPA00060">
    <property type="reaction ID" value="UER00141"/>
</dbReference>
<dbReference type="EC" id="2.5.1.3" evidence="9"/>
<organism evidence="14 15">
    <name type="scientific">Effusibacillus lacus</name>
    <dbReference type="NCBI Taxonomy" id="1348429"/>
    <lineage>
        <taxon>Bacteria</taxon>
        <taxon>Bacillati</taxon>
        <taxon>Bacillota</taxon>
        <taxon>Bacilli</taxon>
        <taxon>Bacillales</taxon>
        <taxon>Alicyclobacillaceae</taxon>
        <taxon>Effusibacillus</taxon>
    </lineage>
</organism>
<proteinExistence type="inferred from homology"/>
<name>A0A292YL44_9BACL</name>
<evidence type="ECO:0000256" key="10">
    <source>
        <dbReference type="RuleBase" id="RU003826"/>
    </source>
</evidence>
<feature type="compositionally biased region" description="Basic and acidic residues" evidence="12">
    <location>
        <begin position="223"/>
        <end position="232"/>
    </location>
</feature>
<dbReference type="Pfam" id="PF02581">
    <property type="entry name" value="TMP-TENI"/>
    <property type="match status" value="1"/>
</dbReference>
<evidence type="ECO:0000256" key="12">
    <source>
        <dbReference type="SAM" id="MobiDB-lite"/>
    </source>
</evidence>
<keyword evidence="2 9" id="KW-0808">Transferase</keyword>
<feature type="binding site" evidence="9">
    <location>
        <begin position="35"/>
        <end position="39"/>
    </location>
    <ligand>
        <name>4-amino-2-methyl-5-(diphosphooxymethyl)pyrimidine</name>
        <dbReference type="ChEBI" id="CHEBI:57841"/>
    </ligand>
</feature>
<comment type="similarity">
    <text evidence="9 10">Belongs to the thiamine-phosphate synthase family.</text>
</comment>
<evidence type="ECO:0000256" key="4">
    <source>
        <dbReference type="ARBA" id="ARBA00022842"/>
    </source>
</evidence>
<dbReference type="FunFam" id="3.20.20.70:FF:000096">
    <property type="entry name" value="Thiamine-phosphate synthase"/>
    <property type="match status" value="1"/>
</dbReference>
<dbReference type="InterPro" id="IPR013785">
    <property type="entry name" value="Aldolase_TIM"/>
</dbReference>
<comment type="catalytic activity">
    <reaction evidence="7 9 10">
        <text>2-(2-carboxy-4-methylthiazol-5-yl)ethyl phosphate + 4-amino-2-methyl-5-(diphosphooxymethyl)pyrimidine + 2 H(+) = thiamine phosphate + CO2 + diphosphate</text>
        <dbReference type="Rhea" id="RHEA:47848"/>
        <dbReference type="ChEBI" id="CHEBI:15378"/>
        <dbReference type="ChEBI" id="CHEBI:16526"/>
        <dbReference type="ChEBI" id="CHEBI:33019"/>
        <dbReference type="ChEBI" id="CHEBI:37575"/>
        <dbReference type="ChEBI" id="CHEBI:57841"/>
        <dbReference type="ChEBI" id="CHEBI:62890"/>
        <dbReference type="EC" id="2.5.1.3"/>
    </reaction>
</comment>
<feature type="binding site" evidence="9">
    <location>
        <position position="68"/>
    </location>
    <ligand>
        <name>Mg(2+)</name>
        <dbReference type="ChEBI" id="CHEBI:18420"/>
    </ligand>
</feature>
<dbReference type="GO" id="GO:0009229">
    <property type="term" value="P:thiamine diphosphate biosynthetic process"/>
    <property type="evidence" value="ECO:0007669"/>
    <property type="project" value="UniProtKB-UniRule"/>
</dbReference>
<comment type="function">
    <text evidence="9">Condenses 4-methyl-5-(beta-hydroxyethyl)thiazole monophosphate (THZ-P) and 2-methyl-4-amino-5-hydroxymethyl pyrimidine pyrophosphate (HMP-PP) to form thiamine monophosphate (TMP).</text>
</comment>
<dbReference type="Gene3D" id="3.20.20.70">
    <property type="entry name" value="Aldolase class I"/>
    <property type="match status" value="1"/>
</dbReference>
<evidence type="ECO:0000256" key="3">
    <source>
        <dbReference type="ARBA" id="ARBA00022723"/>
    </source>
</evidence>
<keyword evidence="3 9" id="KW-0479">Metal-binding</keyword>
<evidence type="ECO:0000313" key="15">
    <source>
        <dbReference type="Proteomes" id="UP000217785"/>
    </source>
</evidence>
<feature type="domain" description="Thiamine phosphate synthase/TenI" evidence="13">
    <location>
        <begin position="5"/>
        <end position="186"/>
    </location>
</feature>
<dbReference type="SUPFAM" id="SSF51391">
    <property type="entry name" value="Thiamin phosphate synthase"/>
    <property type="match status" value="1"/>
</dbReference>
<sequence length="246" mass="26253">MDSRLYVITGSAFLKGRKLEDVILQAIGGGADCIQLREKDVSSRELLEMAVLLRKLTKETGTTFIVNDRVDIAQAVGADGVHLGQQDLPIAVAREILGPDKIIGISTHDSKEAIEAERSGANYIGLGPVHPTPTKSDAEPAIGLQGIREVCRHVSIPVVAIGGIKQKDVEDIIRSGASGVAVISAVIGADDVHAAAKAMRDAVDRVRKEGIGHGSYYQRSIEDGARRKDAGRRSQTLRADGKDHCH</sequence>
<feature type="binding site" evidence="9">
    <location>
        <position position="87"/>
    </location>
    <ligand>
        <name>Mg(2+)</name>
        <dbReference type="ChEBI" id="CHEBI:18420"/>
    </ligand>
</feature>
<dbReference type="InterPro" id="IPR034291">
    <property type="entry name" value="TMP_synthase"/>
</dbReference>
<evidence type="ECO:0000256" key="7">
    <source>
        <dbReference type="ARBA" id="ARBA00047851"/>
    </source>
</evidence>
<feature type="binding site" evidence="9">
    <location>
        <position position="106"/>
    </location>
    <ligand>
        <name>4-amino-2-methyl-5-(diphosphooxymethyl)pyrimidine</name>
        <dbReference type="ChEBI" id="CHEBI:57841"/>
    </ligand>
</feature>
<dbReference type="AlphaFoldDB" id="A0A292YL44"/>
<comment type="catalytic activity">
    <reaction evidence="8 9 10">
        <text>2-[(2R,5Z)-2-carboxy-4-methylthiazol-5(2H)-ylidene]ethyl phosphate + 4-amino-2-methyl-5-(diphosphooxymethyl)pyrimidine + 2 H(+) = thiamine phosphate + CO2 + diphosphate</text>
        <dbReference type="Rhea" id="RHEA:47844"/>
        <dbReference type="ChEBI" id="CHEBI:15378"/>
        <dbReference type="ChEBI" id="CHEBI:16526"/>
        <dbReference type="ChEBI" id="CHEBI:33019"/>
        <dbReference type="ChEBI" id="CHEBI:37575"/>
        <dbReference type="ChEBI" id="CHEBI:57841"/>
        <dbReference type="ChEBI" id="CHEBI:62899"/>
        <dbReference type="EC" id="2.5.1.3"/>
    </reaction>
</comment>
<feature type="binding site" evidence="9">
    <location>
        <position position="135"/>
    </location>
    <ligand>
        <name>4-amino-2-methyl-5-(diphosphooxymethyl)pyrimidine</name>
        <dbReference type="ChEBI" id="CHEBI:57841"/>
    </ligand>
</feature>
<comment type="caution">
    <text evidence="14">The sequence shown here is derived from an EMBL/GenBank/DDBJ whole genome shotgun (WGS) entry which is preliminary data.</text>
</comment>
<dbReference type="GO" id="GO:0005737">
    <property type="term" value="C:cytoplasm"/>
    <property type="evidence" value="ECO:0007669"/>
    <property type="project" value="TreeGrafter"/>
</dbReference>
<dbReference type="InterPro" id="IPR036206">
    <property type="entry name" value="ThiamineP_synth_sf"/>
</dbReference>
<reference evidence="15" key="1">
    <citation type="submission" date="2017-07" db="EMBL/GenBank/DDBJ databases">
        <title>Draft genome sequence of Effusibacillus lacus strain skLN1.</title>
        <authorList>
            <person name="Watanabe M."/>
            <person name="Kojima H."/>
            <person name="Fukui M."/>
        </authorList>
    </citation>
    <scope>NUCLEOTIDE SEQUENCE [LARGE SCALE GENOMIC DNA]</scope>
    <source>
        <strain evidence="15">skLN1</strain>
    </source>
</reference>
<accession>A0A292YL44</accession>
<dbReference type="PANTHER" id="PTHR20857:SF15">
    <property type="entry name" value="THIAMINE-PHOSPHATE SYNTHASE"/>
    <property type="match status" value="1"/>
</dbReference>
<evidence type="ECO:0000313" key="14">
    <source>
        <dbReference type="EMBL" id="GAX91827.1"/>
    </source>
</evidence>
<evidence type="ECO:0000256" key="6">
    <source>
        <dbReference type="ARBA" id="ARBA00047334"/>
    </source>
</evidence>
<dbReference type="InterPro" id="IPR022998">
    <property type="entry name" value="ThiamineP_synth_TenI"/>
</dbReference>
<evidence type="ECO:0000256" key="2">
    <source>
        <dbReference type="ARBA" id="ARBA00022679"/>
    </source>
</evidence>
<keyword evidence="4 9" id="KW-0460">Magnesium</keyword>
<comment type="cofactor">
    <cofactor evidence="9">
        <name>Mg(2+)</name>
        <dbReference type="ChEBI" id="CHEBI:18420"/>
    </cofactor>
    <text evidence="9">Binds 1 Mg(2+) ion per subunit.</text>
</comment>
<dbReference type="PANTHER" id="PTHR20857">
    <property type="entry name" value="THIAMINE-PHOSPHATE PYROPHOSPHORYLASE"/>
    <property type="match status" value="1"/>
</dbReference>
<dbReference type="GO" id="GO:0004789">
    <property type="term" value="F:thiamine-phosphate diphosphorylase activity"/>
    <property type="evidence" value="ECO:0007669"/>
    <property type="project" value="UniProtKB-UniRule"/>
</dbReference>
<dbReference type="EMBL" id="BDUF01000109">
    <property type="protein sequence ID" value="GAX91827.1"/>
    <property type="molecule type" value="Genomic_DNA"/>
</dbReference>
<dbReference type="GO" id="GO:0000287">
    <property type="term" value="F:magnesium ion binding"/>
    <property type="evidence" value="ECO:0007669"/>
    <property type="project" value="UniProtKB-UniRule"/>
</dbReference>
<dbReference type="Proteomes" id="UP000217785">
    <property type="component" value="Unassembled WGS sequence"/>
</dbReference>
<dbReference type="HAMAP" id="MF_00097">
    <property type="entry name" value="TMP_synthase"/>
    <property type="match status" value="1"/>
</dbReference>
<comment type="catalytic activity">
    <reaction evidence="6 9 10">
        <text>4-methyl-5-(2-phosphooxyethyl)-thiazole + 4-amino-2-methyl-5-(diphosphooxymethyl)pyrimidine + H(+) = thiamine phosphate + diphosphate</text>
        <dbReference type="Rhea" id="RHEA:22328"/>
        <dbReference type="ChEBI" id="CHEBI:15378"/>
        <dbReference type="ChEBI" id="CHEBI:33019"/>
        <dbReference type="ChEBI" id="CHEBI:37575"/>
        <dbReference type="ChEBI" id="CHEBI:57841"/>
        <dbReference type="ChEBI" id="CHEBI:58296"/>
        <dbReference type="EC" id="2.5.1.3"/>
    </reaction>
</comment>
<protein>
    <recommendedName>
        <fullName evidence="9">Thiamine-phosphate synthase</fullName>
        <shortName evidence="9">TP synthase</shortName>
        <shortName evidence="9">TPS</shortName>
        <ecNumber evidence="9">2.5.1.3</ecNumber>
    </recommendedName>
    <alternativeName>
        <fullName evidence="9">Thiamine-phosphate pyrophosphorylase</fullName>
        <shortName evidence="9">TMP pyrophosphorylase</shortName>
        <shortName evidence="9">TMP-PPase</shortName>
    </alternativeName>
</protein>
<evidence type="ECO:0000259" key="13">
    <source>
        <dbReference type="Pfam" id="PF02581"/>
    </source>
</evidence>
<dbReference type="GO" id="GO:0009228">
    <property type="term" value="P:thiamine biosynthetic process"/>
    <property type="evidence" value="ECO:0007669"/>
    <property type="project" value="UniProtKB-KW"/>
</dbReference>
<feature type="binding site" evidence="9">
    <location>
        <position position="163"/>
    </location>
    <ligand>
        <name>2-[(2R,5Z)-2-carboxy-4-methylthiazol-5(2H)-ylidene]ethyl phosphate</name>
        <dbReference type="ChEBI" id="CHEBI:62899"/>
    </ligand>
</feature>
<comment type="pathway">
    <text evidence="1 9 11">Cofactor biosynthesis; thiamine diphosphate biosynthesis; thiamine phosphate from 4-amino-2-methyl-5-diphosphomethylpyrimidine and 4-methyl-5-(2-phosphoethyl)-thiazole: step 1/1.</text>
</comment>
<evidence type="ECO:0000256" key="8">
    <source>
        <dbReference type="ARBA" id="ARBA00047883"/>
    </source>
</evidence>
<feature type="binding site" evidence="9">
    <location>
        <begin position="132"/>
        <end position="134"/>
    </location>
    <ligand>
        <name>2-[(2R,5Z)-2-carboxy-4-methylthiazol-5(2H)-ylidene]ethyl phosphate</name>
        <dbReference type="ChEBI" id="CHEBI:62899"/>
    </ligand>
</feature>
<keyword evidence="15" id="KW-1185">Reference proteome</keyword>
<evidence type="ECO:0000256" key="11">
    <source>
        <dbReference type="RuleBase" id="RU004253"/>
    </source>
</evidence>
<feature type="binding site" evidence="9">
    <location>
        <position position="67"/>
    </location>
    <ligand>
        <name>4-amino-2-methyl-5-(diphosphooxymethyl)pyrimidine</name>
        <dbReference type="ChEBI" id="CHEBI:57841"/>
    </ligand>
</feature>
<evidence type="ECO:0000256" key="5">
    <source>
        <dbReference type="ARBA" id="ARBA00022977"/>
    </source>
</evidence>